<feature type="region of interest" description="Disordered" evidence="1">
    <location>
        <begin position="377"/>
        <end position="459"/>
    </location>
</feature>
<organism evidence="2 3">
    <name type="scientific">Hohenbuehelia grisea</name>
    <dbReference type="NCBI Taxonomy" id="104357"/>
    <lineage>
        <taxon>Eukaryota</taxon>
        <taxon>Fungi</taxon>
        <taxon>Dikarya</taxon>
        <taxon>Basidiomycota</taxon>
        <taxon>Agaricomycotina</taxon>
        <taxon>Agaricomycetes</taxon>
        <taxon>Agaricomycetidae</taxon>
        <taxon>Agaricales</taxon>
        <taxon>Pleurotineae</taxon>
        <taxon>Pleurotaceae</taxon>
        <taxon>Hohenbuehelia</taxon>
    </lineage>
</organism>
<proteinExistence type="predicted"/>
<reference evidence="3" key="1">
    <citation type="submission" date="2024-06" db="EMBL/GenBank/DDBJ databases">
        <title>Multi-omics analyses provide insights into the biosynthesis of the anticancer antibiotic pleurotin in Hohenbuehelia grisea.</title>
        <authorList>
            <person name="Weaver J.A."/>
            <person name="Alberti F."/>
        </authorList>
    </citation>
    <scope>NUCLEOTIDE SEQUENCE [LARGE SCALE GENOMIC DNA]</scope>
    <source>
        <strain evidence="3">T-177</strain>
    </source>
</reference>
<name>A0ABR3JJ69_9AGAR</name>
<feature type="region of interest" description="Disordered" evidence="1">
    <location>
        <begin position="42"/>
        <end position="74"/>
    </location>
</feature>
<dbReference type="Proteomes" id="UP001556367">
    <property type="component" value="Unassembled WGS sequence"/>
</dbReference>
<feature type="compositionally biased region" description="Polar residues" evidence="1">
    <location>
        <begin position="381"/>
        <end position="398"/>
    </location>
</feature>
<comment type="caution">
    <text evidence="2">The sequence shown here is derived from an EMBL/GenBank/DDBJ whole genome shotgun (WGS) entry which is preliminary data.</text>
</comment>
<accession>A0ABR3JJ69</accession>
<keyword evidence="3" id="KW-1185">Reference proteome</keyword>
<evidence type="ECO:0000313" key="2">
    <source>
        <dbReference type="EMBL" id="KAL0955752.1"/>
    </source>
</evidence>
<feature type="compositionally biased region" description="Acidic residues" evidence="1">
    <location>
        <begin position="445"/>
        <end position="458"/>
    </location>
</feature>
<evidence type="ECO:0000313" key="3">
    <source>
        <dbReference type="Proteomes" id="UP001556367"/>
    </source>
</evidence>
<gene>
    <name evidence="2" type="ORF">HGRIS_001967</name>
</gene>
<feature type="compositionally biased region" description="Low complexity" evidence="1">
    <location>
        <begin position="474"/>
        <end position="488"/>
    </location>
</feature>
<feature type="region of interest" description="Disordered" evidence="1">
    <location>
        <begin position="473"/>
        <end position="510"/>
    </location>
</feature>
<feature type="compositionally biased region" description="Low complexity" evidence="1">
    <location>
        <begin position="62"/>
        <end position="73"/>
    </location>
</feature>
<protein>
    <submittedName>
        <fullName evidence="2">Uncharacterized protein</fullName>
    </submittedName>
</protein>
<evidence type="ECO:0000256" key="1">
    <source>
        <dbReference type="SAM" id="MobiDB-lite"/>
    </source>
</evidence>
<sequence>MPPSTDGIKSRAAHDTLIFVRPPPSNFHNALSLQVQLVPPNERAGIIPPDADPDGAGPMGFASSTSLASTSSSRSRRRKIVPLLNLQIRSGTVSDASTDKPVAKFQKRWLDVHRLAVLEPIEVWVSPDETPSRLRSCPSSPAMSGCGSESMLPLYRSAEASYSSEHGFQQLTDFPTEHKKKRGIFSRIFHHKSPGSHTYSELPRQTVIRSLRFAETLALPSFGGTKRESRSSMNITVVPPSPTSPTAPSSSPCLPQIKVLGMQAAVTVVPVSRALGSYADLPSGLTRGRPQVRKYIFTVRQWIKKDSQPQGHSAPKLLGMSLPSRSRERLASAHHDQSISRETLEAVDVSFEWKRGKARAMREQAQAAKRQALLGRHHTPSHLSQLSGSSVATSSETHSTLEDSPGATSPYTKYSCHSPLGSDDTDTTIGSPAPRSVSPPRPPVYEDDGEDSDSEDSDTPWICTIKVRRPIGPSSSCTSLTGSSLSASRPDTSRLHTGSEPYTPSRESPLSYKLGTLTPTPHHPKLVAMLKTPTTLPDVAVESMSLRHGDAQLPSGMEKPDGLDDPELVLTSEDLRKVMCTTGVWLAFRENMGSIRREGKAGER</sequence>
<dbReference type="EMBL" id="JASNQZ010000006">
    <property type="protein sequence ID" value="KAL0955752.1"/>
    <property type="molecule type" value="Genomic_DNA"/>
</dbReference>